<evidence type="ECO:0000313" key="2">
    <source>
        <dbReference type="EMBL" id="RMX45757.1"/>
    </source>
</evidence>
<name>A0A3M6TWI5_POCDA</name>
<evidence type="ECO:0008006" key="4">
    <source>
        <dbReference type="Google" id="ProtNLM"/>
    </source>
</evidence>
<protein>
    <recommendedName>
        <fullName evidence="4">DUF2452 domain-containing protein</fullName>
    </recommendedName>
</protein>
<dbReference type="Proteomes" id="UP000275408">
    <property type="component" value="Unassembled WGS sequence"/>
</dbReference>
<keyword evidence="3" id="KW-1185">Reference proteome</keyword>
<feature type="chain" id="PRO_5018013015" description="DUF2452 domain-containing protein" evidence="1">
    <location>
        <begin position="22"/>
        <end position="228"/>
    </location>
</feature>
<comment type="caution">
    <text evidence="2">The sequence shown here is derived from an EMBL/GenBank/DDBJ whole genome shotgun (WGS) entry which is preliminary data.</text>
</comment>
<evidence type="ECO:0000256" key="1">
    <source>
        <dbReference type="SAM" id="SignalP"/>
    </source>
</evidence>
<keyword evidence="1" id="KW-0732">Signal</keyword>
<feature type="signal peptide" evidence="1">
    <location>
        <begin position="1"/>
        <end position="21"/>
    </location>
</feature>
<dbReference type="AlphaFoldDB" id="A0A3M6TWI5"/>
<evidence type="ECO:0000313" key="3">
    <source>
        <dbReference type="Proteomes" id="UP000275408"/>
    </source>
</evidence>
<dbReference type="STRING" id="46731.A0A3M6TWI5"/>
<sequence length="228" mass="25804">MDDPAVLALYFLAHLVLITQTFVLSALTPHTVDDPESAATKQLVNPDRVHRHGDPYDLVVLAQEVQKADQFVRCAASNKLILIAEQIRHLQEQARKVLEETKRDAELHHAACNFKKRPGQMYYLYRRSNGTTYFSILSPKEWGSSCPHEALGAYRLEADMSWTKAEDVERRSKDIAMVDHLLSQEVPAIEYVLPAHDNNGFSTKPAIKHKTVIEDVSNQADPIVEEPH</sequence>
<dbReference type="PANTHER" id="PTHR14553:SF1">
    <property type="entry name" value="SIMILAR TO CHROMOSOME 1 OPEN READING FRAME 50"/>
    <property type="match status" value="1"/>
</dbReference>
<organism evidence="2 3">
    <name type="scientific">Pocillopora damicornis</name>
    <name type="common">Cauliflower coral</name>
    <name type="synonym">Millepora damicornis</name>
    <dbReference type="NCBI Taxonomy" id="46731"/>
    <lineage>
        <taxon>Eukaryota</taxon>
        <taxon>Metazoa</taxon>
        <taxon>Cnidaria</taxon>
        <taxon>Anthozoa</taxon>
        <taxon>Hexacorallia</taxon>
        <taxon>Scleractinia</taxon>
        <taxon>Astrocoeniina</taxon>
        <taxon>Pocilloporidae</taxon>
        <taxon>Pocillopora</taxon>
    </lineage>
</organism>
<reference evidence="2 3" key="1">
    <citation type="journal article" date="2018" name="Sci. Rep.">
        <title>Comparative analysis of the Pocillopora damicornis genome highlights role of immune system in coral evolution.</title>
        <authorList>
            <person name="Cunning R."/>
            <person name="Bay R.A."/>
            <person name="Gillette P."/>
            <person name="Baker A.C."/>
            <person name="Traylor-Knowles N."/>
        </authorList>
    </citation>
    <scope>NUCLEOTIDE SEQUENCE [LARGE SCALE GENOMIC DNA]</scope>
    <source>
        <strain evidence="2">RSMAS</strain>
        <tissue evidence="2">Whole animal</tissue>
    </source>
</reference>
<accession>A0A3M6TWI5</accession>
<dbReference type="InterPro" id="IPR019534">
    <property type="entry name" value="DUF2452"/>
</dbReference>
<proteinExistence type="predicted"/>
<gene>
    <name evidence="2" type="ORF">pdam_00004173</name>
</gene>
<dbReference type="EMBL" id="RCHS01002783">
    <property type="protein sequence ID" value="RMX45757.1"/>
    <property type="molecule type" value="Genomic_DNA"/>
</dbReference>
<dbReference type="Pfam" id="PF10504">
    <property type="entry name" value="DUF2452"/>
    <property type="match status" value="1"/>
</dbReference>
<dbReference type="OrthoDB" id="9995764at2759"/>
<dbReference type="PANTHER" id="PTHR14553">
    <property type="entry name" value="UNCHARACTERIZED PROTEIN C1ORF50"/>
    <property type="match status" value="1"/>
</dbReference>